<gene>
    <name evidence="1" type="ORF">MILVUS5_LOCUS7629</name>
</gene>
<accession>A0ACB0IZN6</accession>
<protein>
    <submittedName>
        <fullName evidence="1">Uncharacterized protein</fullName>
    </submittedName>
</protein>
<proteinExistence type="predicted"/>
<dbReference type="Proteomes" id="UP001177021">
    <property type="component" value="Unassembled WGS sequence"/>
</dbReference>
<evidence type="ECO:0000313" key="1">
    <source>
        <dbReference type="EMBL" id="CAJ2637254.1"/>
    </source>
</evidence>
<sequence length="84" mass="9570">MFNKFPIQFFMVFSCLLLVSSSLQTTRKVLSKDENFSIQTTVVKENVIDKGEESMVMERMNLEIEDYPGTGANNNHDPKPPGRV</sequence>
<organism evidence="1 2">
    <name type="scientific">Trifolium pratense</name>
    <name type="common">Red clover</name>
    <dbReference type="NCBI Taxonomy" id="57577"/>
    <lineage>
        <taxon>Eukaryota</taxon>
        <taxon>Viridiplantae</taxon>
        <taxon>Streptophyta</taxon>
        <taxon>Embryophyta</taxon>
        <taxon>Tracheophyta</taxon>
        <taxon>Spermatophyta</taxon>
        <taxon>Magnoliopsida</taxon>
        <taxon>eudicotyledons</taxon>
        <taxon>Gunneridae</taxon>
        <taxon>Pentapetalae</taxon>
        <taxon>rosids</taxon>
        <taxon>fabids</taxon>
        <taxon>Fabales</taxon>
        <taxon>Fabaceae</taxon>
        <taxon>Papilionoideae</taxon>
        <taxon>50 kb inversion clade</taxon>
        <taxon>NPAAA clade</taxon>
        <taxon>Hologalegina</taxon>
        <taxon>IRL clade</taxon>
        <taxon>Trifolieae</taxon>
        <taxon>Trifolium</taxon>
    </lineage>
</organism>
<keyword evidence="2" id="KW-1185">Reference proteome</keyword>
<name>A0ACB0IZN6_TRIPR</name>
<reference evidence="1" key="1">
    <citation type="submission" date="2023-10" db="EMBL/GenBank/DDBJ databases">
        <authorList>
            <person name="Rodriguez Cubillos JULIANA M."/>
            <person name="De Vega J."/>
        </authorList>
    </citation>
    <scope>NUCLEOTIDE SEQUENCE</scope>
</reference>
<dbReference type="EMBL" id="CASHSV030000013">
    <property type="protein sequence ID" value="CAJ2637254.1"/>
    <property type="molecule type" value="Genomic_DNA"/>
</dbReference>
<comment type="caution">
    <text evidence="1">The sequence shown here is derived from an EMBL/GenBank/DDBJ whole genome shotgun (WGS) entry which is preliminary data.</text>
</comment>
<evidence type="ECO:0000313" key="2">
    <source>
        <dbReference type="Proteomes" id="UP001177021"/>
    </source>
</evidence>